<dbReference type="InterPro" id="IPR000792">
    <property type="entry name" value="Tscrpt_reg_LuxR_C"/>
</dbReference>
<name>A0A5B8U9X8_9ACTN</name>
<dbReference type="KEGG" id="bsol:FSW04_22185"/>
<dbReference type="PANTHER" id="PTHR30385">
    <property type="entry name" value="SIGMA FACTOR F FLAGELLAR"/>
    <property type="match status" value="1"/>
</dbReference>
<keyword evidence="1" id="KW-0805">Transcription regulation</keyword>
<dbReference type="SUPFAM" id="SSF88946">
    <property type="entry name" value="Sigma2 domain of RNA polymerase sigma factors"/>
    <property type="match status" value="1"/>
</dbReference>
<evidence type="ECO:0000313" key="6">
    <source>
        <dbReference type="EMBL" id="QEC50009.1"/>
    </source>
</evidence>
<dbReference type="InterPro" id="IPR013324">
    <property type="entry name" value="RNA_pol_sigma_r3/r4-like"/>
</dbReference>
<evidence type="ECO:0000313" key="7">
    <source>
        <dbReference type="Proteomes" id="UP000321805"/>
    </source>
</evidence>
<dbReference type="Pfam" id="PF04545">
    <property type="entry name" value="Sigma70_r4"/>
    <property type="match status" value="1"/>
</dbReference>
<evidence type="ECO:0000256" key="1">
    <source>
        <dbReference type="ARBA" id="ARBA00023015"/>
    </source>
</evidence>
<dbReference type="InterPro" id="IPR000943">
    <property type="entry name" value="RNA_pol_sigma70"/>
</dbReference>
<dbReference type="NCBIfam" id="TIGR02980">
    <property type="entry name" value="SigBFG"/>
    <property type="match status" value="1"/>
</dbReference>
<reference evidence="6 7" key="1">
    <citation type="journal article" date="2018" name="J. Microbiol.">
        <title>Baekduia soli gen. nov., sp. nov., a novel bacterium isolated from the soil of Baekdu Mountain and proposal of a novel family name, Baekduiaceae fam. nov.</title>
        <authorList>
            <person name="An D.S."/>
            <person name="Siddiqi M.Z."/>
            <person name="Kim K.H."/>
            <person name="Yu H.S."/>
            <person name="Im W.T."/>
        </authorList>
    </citation>
    <scope>NUCLEOTIDE SEQUENCE [LARGE SCALE GENOMIC DNA]</scope>
    <source>
        <strain evidence="6 7">BR7-21</strain>
    </source>
</reference>
<evidence type="ECO:0000256" key="3">
    <source>
        <dbReference type="ARBA" id="ARBA00023125"/>
    </source>
</evidence>
<dbReference type="Pfam" id="PF04539">
    <property type="entry name" value="Sigma70_r3"/>
    <property type="match status" value="1"/>
</dbReference>
<dbReference type="Gene3D" id="1.10.10.10">
    <property type="entry name" value="Winged helix-like DNA-binding domain superfamily/Winged helix DNA-binding domain"/>
    <property type="match status" value="2"/>
</dbReference>
<protein>
    <submittedName>
        <fullName evidence="6">SigB/SigF/SigG family RNA polymerase sigma factor</fullName>
    </submittedName>
</protein>
<dbReference type="GO" id="GO:0006352">
    <property type="term" value="P:DNA-templated transcription initiation"/>
    <property type="evidence" value="ECO:0007669"/>
    <property type="project" value="InterPro"/>
</dbReference>
<evidence type="ECO:0000256" key="2">
    <source>
        <dbReference type="ARBA" id="ARBA00023082"/>
    </source>
</evidence>
<dbReference type="GO" id="GO:0003677">
    <property type="term" value="F:DNA binding"/>
    <property type="evidence" value="ECO:0007669"/>
    <property type="project" value="UniProtKB-KW"/>
</dbReference>
<dbReference type="PANTHER" id="PTHR30385:SF4">
    <property type="entry name" value="RNA POLYMERASE SIGMA-E FACTOR"/>
    <property type="match status" value="1"/>
</dbReference>
<evidence type="ECO:0000256" key="4">
    <source>
        <dbReference type="ARBA" id="ARBA00023163"/>
    </source>
</evidence>
<dbReference type="InterPro" id="IPR007624">
    <property type="entry name" value="RNA_pol_sigma70_r3"/>
</dbReference>
<dbReference type="GO" id="GO:0016987">
    <property type="term" value="F:sigma factor activity"/>
    <property type="evidence" value="ECO:0007669"/>
    <property type="project" value="UniProtKB-KW"/>
</dbReference>
<organism evidence="6 7">
    <name type="scientific">Baekduia soli</name>
    <dbReference type="NCBI Taxonomy" id="496014"/>
    <lineage>
        <taxon>Bacteria</taxon>
        <taxon>Bacillati</taxon>
        <taxon>Actinomycetota</taxon>
        <taxon>Thermoleophilia</taxon>
        <taxon>Solirubrobacterales</taxon>
        <taxon>Baekduiaceae</taxon>
        <taxon>Baekduia</taxon>
    </lineage>
</organism>
<dbReference type="InterPro" id="IPR014284">
    <property type="entry name" value="RNA_pol_sigma-70_dom"/>
</dbReference>
<dbReference type="SMART" id="SM00421">
    <property type="entry name" value="HTH_LUXR"/>
    <property type="match status" value="1"/>
</dbReference>
<proteinExistence type="predicted"/>
<dbReference type="InterPro" id="IPR013325">
    <property type="entry name" value="RNA_pol_sigma_r2"/>
</dbReference>
<dbReference type="Proteomes" id="UP000321805">
    <property type="component" value="Chromosome"/>
</dbReference>
<dbReference type="CDD" id="cd06171">
    <property type="entry name" value="Sigma70_r4"/>
    <property type="match status" value="1"/>
</dbReference>
<keyword evidence="3" id="KW-0238">DNA-binding</keyword>
<dbReference type="InterPro" id="IPR007627">
    <property type="entry name" value="RNA_pol_sigma70_r2"/>
</dbReference>
<keyword evidence="4" id="KW-0804">Transcription</keyword>
<keyword evidence="7" id="KW-1185">Reference proteome</keyword>
<dbReference type="PRINTS" id="PR00046">
    <property type="entry name" value="SIGMA70FCT"/>
</dbReference>
<dbReference type="InterPro" id="IPR036388">
    <property type="entry name" value="WH-like_DNA-bd_sf"/>
</dbReference>
<dbReference type="SUPFAM" id="SSF88659">
    <property type="entry name" value="Sigma3 and sigma4 domains of RNA polymerase sigma factors"/>
    <property type="match status" value="2"/>
</dbReference>
<dbReference type="OrthoDB" id="9804285at2"/>
<dbReference type="InterPro" id="IPR007630">
    <property type="entry name" value="RNA_pol_sigma70_r4"/>
</dbReference>
<gene>
    <name evidence="6" type="ORF">FSW04_22185</name>
</gene>
<keyword evidence="2" id="KW-0731">Sigma factor</keyword>
<dbReference type="AlphaFoldDB" id="A0A5B8U9X8"/>
<feature type="domain" description="HTH luxR-type" evidence="5">
    <location>
        <begin position="194"/>
        <end position="250"/>
    </location>
</feature>
<dbReference type="NCBIfam" id="TIGR02937">
    <property type="entry name" value="sigma70-ECF"/>
    <property type="match status" value="1"/>
</dbReference>
<dbReference type="Pfam" id="PF04542">
    <property type="entry name" value="Sigma70_r2"/>
    <property type="match status" value="1"/>
</dbReference>
<accession>A0A5B8U9X8</accession>
<dbReference type="Gene3D" id="1.20.120.1810">
    <property type="match status" value="1"/>
</dbReference>
<dbReference type="EMBL" id="CP042430">
    <property type="protein sequence ID" value="QEC50009.1"/>
    <property type="molecule type" value="Genomic_DNA"/>
</dbReference>
<dbReference type="InterPro" id="IPR014322">
    <property type="entry name" value="RNA_pol_sigma-B/F/G"/>
</dbReference>
<evidence type="ECO:0000259" key="5">
    <source>
        <dbReference type="SMART" id="SM00421"/>
    </source>
</evidence>
<sequence>MTPGAGGRDDVRTLLRRWQDHGDRVARDLLVDEMLPLARSLARRYANKGEPLDDLEQVACVGLIKAIDRFDLTRDVRFATYAVPTIAGELKRHFRDRGWMMRVPREVQELTGRISVVRERLIGDLSRSPTAAELARALDCDEDRVREALAAAAAYRMMSLDQPYADGTGPLESLGGDDDGFERAEARAMLADSLHELPPREREIVRLRFYEGLTQREIADRIGISQMHVSRLIRRTVQGLRDRIALPQAA</sequence>